<protein>
    <recommendedName>
        <fullName evidence="6">Glycosyltransferase family 92 protein</fullName>
    </recommendedName>
</protein>
<evidence type="ECO:0000256" key="1">
    <source>
        <dbReference type="ARBA" id="ARBA00004167"/>
    </source>
</evidence>
<dbReference type="GO" id="GO:0016020">
    <property type="term" value="C:membrane"/>
    <property type="evidence" value="ECO:0007669"/>
    <property type="project" value="UniProtKB-SubCell"/>
</dbReference>
<dbReference type="PANTHER" id="PTHR21461:SF69">
    <property type="entry name" value="GLYCOSYLTRANSFERASE FAMILY 92 PROTEIN"/>
    <property type="match status" value="1"/>
</dbReference>
<comment type="caution">
    <text evidence="4">The sequence shown here is derived from an EMBL/GenBank/DDBJ whole genome shotgun (WGS) entry which is preliminary data.</text>
</comment>
<organism evidence="4 5">
    <name type="scientific">Cylindrotheca closterium</name>
    <dbReference type="NCBI Taxonomy" id="2856"/>
    <lineage>
        <taxon>Eukaryota</taxon>
        <taxon>Sar</taxon>
        <taxon>Stramenopiles</taxon>
        <taxon>Ochrophyta</taxon>
        <taxon>Bacillariophyta</taxon>
        <taxon>Bacillariophyceae</taxon>
        <taxon>Bacillariophycidae</taxon>
        <taxon>Bacillariales</taxon>
        <taxon>Bacillariaceae</taxon>
        <taxon>Cylindrotheca</taxon>
    </lineage>
</organism>
<dbReference type="AlphaFoldDB" id="A0AAD2FXR3"/>
<dbReference type="GO" id="GO:0016757">
    <property type="term" value="F:glycosyltransferase activity"/>
    <property type="evidence" value="ECO:0007669"/>
    <property type="project" value="TreeGrafter"/>
</dbReference>
<accession>A0AAD2FXR3</accession>
<sequence>MVEDSSFSACLLVMDDNHYLIEWLAFHYHTLPLRHLVIAVDPRSKTTPDLVLDRWKELMTIVRWSDGNFLPKEWQRRSLSQGDAKAKFILHRERQRHFYPRCFQHLKRANRSWTAVVDIDEFVIANRHFVNISKFEKQRLLSSSLLEGIHQMPEYNNCACITMPRVRFGNYLESNVMKKTFSPAGFNDMDLLTLRWRWRASLDSRKDNRNPKSLIDVSKIEESSFSRLNSDAHLPVRSECNRRDLYKRNSDSPFCVHHYVGTKEQWEFRRDARDGMKQRSESRFLEYRQLKSAVDESACFWLNDFFHKFGPAGTQRLLEGVGNTTFS</sequence>
<dbReference type="PANTHER" id="PTHR21461">
    <property type="entry name" value="GLYCOSYLTRANSFERASE FAMILY 92 PROTEIN"/>
    <property type="match status" value="1"/>
</dbReference>
<keyword evidence="3" id="KW-0472">Membrane</keyword>
<comment type="subcellular location">
    <subcellularLocation>
        <location evidence="1">Membrane</location>
        <topology evidence="1">Single-pass membrane protein</topology>
    </subcellularLocation>
</comment>
<keyword evidence="5" id="KW-1185">Reference proteome</keyword>
<dbReference type="GO" id="GO:0005737">
    <property type="term" value="C:cytoplasm"/>
    <property type="evidence" value="ECO:0007669"/>
    <property type="project" value="TreeGrafter"/>
</dbReference>
<name>A0AAD2FXR3_9STRA</name>
<evidence type="ECO:0008006" key="6">
    <source>
        <dbReference type="Google" id="ProtNLM"/>
    </source>
</evidence>
<dbReference type="EMBL" id="CAKOGP040001900">
    <property type="protein sequence ID" value="CAJ1955862.1"/>
    <property type="molecule type" value="Genomic_DNA"/>
</dbReference>
<gene>
    <name evidence="4" type="ORF">CYCCA115_LOCUS15958</name>
</gene>
<evidence type="ECO:0000313" key="5">
    <source>
        <dbReference type="Proteomes" id="UP001295423"/>
    </source>
</evidence>
<dbReference type="Proteomes" id="UP001295423">
    <property type="component" value="Unassembled WGS sequence"/>
</dbReference>
<evidence type="ECO:0000313" key="4">
    <source>
        <dbReference type="EMBL" id="CAJ1955862.1"/>
    </source>
</evidence>
<reference evidence="4" key="1">
    <citation type="submission" date="2023-08" db="EMBL/GenBank/DDBJ databases">
        <authorList>
            <person name="Audoor S."/>
            <person name="Bilcke G."/>
        </authorList>
    </citation>
    <scope>NUCLEOTIDE SEQUENCE</scope>
</reference>
<evidence type="ECO:0000256" key="3">
    <source>
        <dbReference type="ARBA" id="ARBA00022989"/>
    </source>
</evidence>
<keyword evidence="2" id="KW-0812">Transmembrane</keyword>
<proteinExistence type="predicted"/>
<evidence type="ECO:0000256" key="2">
    <source>
        <dbReference type="ARBA" id="ARBA00022692"/>
    </source>
</evidence>
<keyword evidence="3" id="KW-1133">Transmembrane helix</keyword>